<comment type="caution">
    <text evidence="2">The sequence shown here is derived from an EMBL/GenBank/DDBJ whole genome shotgun (WGS) entry which is preliminary data.</text>
</comment>
<accession>A0A103XQD1</accession>
<sequence length="512" mass="58561">MDSDLHSPSNSAGAKAAFHKPSNDPSNRKYRRRSPVSGSSSSDGEPVRERSSTPARSWDDNAKHNDNRQRKDDRRDIDRDQKRSRYSRDGGSNRNADRRSYNDRRHDDYKRREKYAEEDQKNFHKSSPRTKSGSGSHGSYSDHARREFEQNRSRDNVDKHSRDRSDGSGHRSRDRDREASSLEYQKKYKDSSSDRGGSGKRQTNFKAEEVRSGEGDKHKKDDAREEKRDYPRTLKDGKSESLSTHEEPRGHRSGHHHKDTSWRDSKELDDPKYTRDGKGKSYDQEPRGLKDRHFKEPRELLDDKKVLATKKSKFSMDKDTEYSKDAIKHATISNEVQSSSLKQGQNFVGKANAEQDCVKESDIDAAKIAAMKAAELDLRIVTSCVLQFMCYLIKLVQAAVAAALTSFPEILYYLIPECFHLLFLLFGEREVSCVNRNLIGTGFMSTDQKKKLLWGSKKSTATEEGVKGVEQKPEVTQNTNLAEKQKELQMDLEKQYTAGLRRRDGRTVGLGL</sequence>
<feature type="compositionally biased region" description="Basic and acidic residues" evidence="1">
    <location>
        <begin position="95"/>
        <end position="122"/>
    </location>
</feature>
<feature type="compositionally biased region" description="Low complexity" evidence="1">
    <location>
        <begin position="35"/>
        <end position="44"/>
    </location>
</feature>
<dbReference type="STRING" id="59895.A0A103XQD1"/>
<dbReference type="EMBL" id="LEKV01004477">
    <property type="protein sequence ID" value="KVH94982.1"/>
    <property type="molecule type" value="Genomic_DNA"/>
</dbReference>
<evidence type="ECO:0000313" key="2">
    <source>
        <dbReference type="EMBL" id="KVH94982.1"/>
    </source>
</evidence>
<dbReference type="Gramene" id="KVH94982">
    <property type="protein sequence ID" value="KVH94982"/>
    <property type="gene ID" value="Ccrd_002949"/>
</dbReference>
<protein>
    <recommendedName>
        <fullName evidence="4">Small acidic protein-like domain-containing protein</fullName>
    </recommendedName>
</protein>
<feature type="compositionally biased region" description="Basic and acidic residues" evidence="1">
    <location>
        <begin position="259"/>
        <end position="296"/>
    </location>
</feature>
<keyword evidence="3" id="KW-1185">Reference proteome</keyword>
<reference evidence="2 3" key="1">
    <citation type="journal article" date="2016" name="Sci. Rep.">
        <title>The genome sequence of the outbreeding globe artichoke constructed de novo incorporating a phase-aware low-pass sequencing strategy of F1 progeny.</title>
        <authorList>
            <person name="Scaglione D."/>
            <person name="Reyes-Chin-Wo S."/>
            <person name="Acquadro A."/>
            <person name="Froenicke L."/>
            <person name="Portis E."/>
            <person name="Beitel C."/>
            <person name="Tirone M."/>
            <person name="Mauro R."/>
            <person name="Lo Monaco A."/>
            <person name="Mauromicale G."/>
            <person name="Faccioli P."/>
            <person name="Cattivelli L."/>
            <person name="Rieseberg L."/>
            <person name="Michelmore R."/>
            <person name="Lanteri S."/>
        </authorList>
    </citation>
    <scope>NUCLEOTIDE SEQUENCE [LARGE SCALE GENOMIC DNA]</scope>
    <source>
        <strain evidence="2">2C</strain>
    </source>
</reference>
<feature type="compositionally biased region" description="Basic and acidic residues" evidence="1">
    <location>
        <begin position="140"/>
        <end position="193"/>
    </location>
</feature>
<feature type="compositionally biased region" description="Basic and acidic residues" evidence="1">
    <location>
        <begin position="45"/>
        <end position="88"/>
    </location>
</feature>
<gene>
    <name evidence="2" type="ORF">Ccrd_002949</name>
</gene>
<feature type="compositionally biased region" description="Basic and acidic residues" evidence="1">
    <location>
        <begin position="206"/>
        <end position="250"/>
    </location>
</feature>
<proteinExistence type="predicted"/>
<dbReference type="AlphaFoldDB" id="A0A103XQD1"/>
<evidence type="ECO:0000313" key="3">
    <source>
        <dbReference type="Proteomes" id="UP000243975"/>
    </source>
</evidence>
<dbReference type="OMA" id="QEEMFKN"/>
<organism evidence="2 3">
    <name type="scientific">Cynara cardunculus var. scolymus</name>
    <name type="common">Globe artichoke</name>
    <name type="synonym">Cynara scolymus</name>
    <dbReference type="NCBI Taxonomy" id="59895"/>
    <lineage>
        <taxon>Eukaryota</taxon>
        <taxon>Viridiplantae</taxon>
        <taxon>Streptophyta</taxon>
        <taxon>Embryophyta</taxon>
        <taxon>Tracheophyta</taxon>
        <taxon>Spermatophyta</taxon>
        <taxon>Magnoliopsida</taxon>
        <taxon>eudicotyledons</taxon>
        <taxon>Gunneridae</taxon>
        <taxon>Pentapetalae</taxon>
        <taxon>asterids</taxon>
        <taxon>campanulids</taxon>
        <taxon>Asterales</taxon>
        <taxon>Asteraceae</taxon>
        <taxon>Carduoideae</taxon>
        <taxon>Cardueae</taxon>
        <taxon>Carduinae</taxon>
        <taxon>Cynara</taxon>
    </lineage>
</organism>
<dbReference type="PANTHER" id="PTHR22426:SF2">
    <property type="entry name" value="ARGININE_SERINE-RICH COILED-COIL PROTEIN 2"/>
    <property type="match status" value="1"/>
</dbReference>
<evidence type="ECO:0008006" key="4">
    <source>
        <dbReference type="Google" id="ProtNLM"/>
    </source>
</evidence>
<feature type="compositionally biased region" description="Polar residues" evidence="1">
    <location>
        <begin position="1"/>
        <end position="12"/>
    </location>
</feature>
<dbReference type="PANTHER" id="PTHR22426">
    <property type="entry name" value="ARGININE_SERINE-RICH COILED-COIL PROTEIN 2"/>
    <property type="match status" value="1"/>
</dbReference>
<evidence type="ECO:0000256" key="1">
    <source>
        <dbReference type="SAM" id="MobiDB-lite"/>
    </source>
</evidence>
<feature type="region of interest" description="Disordered" evidence="1">
    <location>
        <begin position="1"/>
        <end position="296"/>
    </location>
</feature>
<dbReference type="Proteomes" id="UP000243975">
    <property type="component" value="Unassembled WGS sequence"/>
</dbReference>
<name>A0A103XQD1_CYNCS</name>